<evidence type="ECO:0000256" key="3">
    <source>
        <dbReference type="ARBA" id="ARBA00018873"/>
    </source>
</evidence>
<dbReference type="EMBL" id="BDGG01000002">
    <property type="protein sequence ID" value="GAU94511.1"/>
    <property type="molecule type" value="Genomic_DNA"/>
</dbReference>
<keyword evidence="4 8" id="KW-0812">Transmembrane</keyword>
<dbReference type="InterPro" id="IPR017452">
    <property type="entry name" value="GPCR_Rhodpsn_7TM"/>
</dbReference>
<feature type="transmembrane region" description="Helical" evidence="8">
    <location>
        <begin position="220"/>
        <end position="241"/>
    </location>
</feature>
<dbReference type="PROSITE" id="PS50262">
    <property type="entry name" value="G_PROTEIN_RECEP_F1_2"/>
    <property type="match status" value="1"/>
</dbReference>
<keyword evidence="6 8" id="KW-0472">Membrane</keyword>
<evidence type="ECO:0000256" key="6">
    <source>
        <dbReference type="ARBA" id="ARBA00023136"/>
    </source>
</evidence>
<dbReference type="Proteomes" id="UP000186922">
    <property type="component" value="Unassembled WGS sequence"/>
</dbReference>
<evidence type="ECO:0000313" key="10">
    <source>
        <dbReference type="EMBL" id="GAU94511.1"/>
    </source>
</evidence>
<comment type="caution">
    <text evidence="10">The sequence shown here is derived from an EMBL/GenBank/DDBJ whole genome shotgun (WGS) entry which is preliminary data.</text>
</comment>
<dbReference type="PRINTS" id="PR00237">
    <property type="entry name" value="GPCRRHODOPSN"/>
</dbReference>
<evidence type="ECO:0000256" key="2">
    <source>
        <dbReference type="ARBA" id="ARBA00004370"/>
    </source>
</evidence>
<comment type="subcellular location">
    <subcellularLocation>
        <location evidence="2">Membrane</location>
    </subcellularLocation>
</comment>
<dbReference type="AlphaFoldDB" id="A0A1D1UYJ0"/>
<organism evidence="10 11">
    <name type="scientific">Ramazzottius varieornatus</name>
    <name type="common">Water bear</name>
    <name type="synonym">Tardigrade</name>
    <dbReference type="NCBI Taxonomy" id="947166"/>
    <lineage>
        <taxon>Eukaryota</taxon>
        <taxon>Metazoa</taxon>
        <taxon>Ecdysozoa</taxon>
        <taxon>Tardigrada</taxon>
        <taxon>Eutardigrada</taxon>
        <taxon>Parachela</taxon>
        <taxon>Hypsibioidea</taxon>
        <taxon>Ramazzottiidae</taxon>
        <taxon>Ramazzottius</taxon>
    </lineage>
</organism>
<feature type="domain" description="G-protein coupled receptors family 1 profile" evidence="9">
    <location>
        <begin position="1"/>
        <end position="238"/>
    </location>
</feature>
<feature type="transmembrane region" description="Helical" evidence="8">
    <location>
        <begin position="30"/>
        <end position="49"/>
    </location>
</feature>
<name>A0A1D1UYJ0_RAMVA</name>
<evidence type="ECO:0000256" key="8">
    <source>
        <dbReference type="SAM" id="Phobius"/>
    </source>
</evidence>
<dbReference type="GO" id="GO:0004997">
    <property type="term" value="F:thyrotropin-releasing hormone receptor activity"/>
    <property type="evidence" value="ECO:0007669"/>
    <property type="project" value="InterPro"/>
</dbReference>
<evidence type="ECO:0000256" key="1">
    <source>
        <dbReference type="ARBA" id="ARBA00004100"/>
    </source>
</evidence>
<protein>
    <recommendedName>
        <fullName evidence="3">Thyrotropin-releasing hormone receptor</fullName>
    </recommendedName>
    <alternativeName>
        <fullName evidence="7">Thyroliberin receptor</fullName>
    </alternativeName>
</protein>
<evidence type="ECO:0000256" key="7">
    <source>
        <dbReference type="ARBA" id="ARBA00032251"/>
    </source>
</evidence>
<dbReference type="Gene3D" id="1.20.1070.10">
    <property type="entry name" value="Rhodopsin 7-helix transmembrane proteins"/>
    <property type="match status" value="1"/>
</dbReference>
<keyword evidence="5 8" id="KW-1133">Transmembrane helix</keyword>
<dbReference type="PANTHER" id="PTHR46061:SF3">
    <property type="entry name" value="THYROTROPIN-RELEASING HORMONE RECEPTOR"/>
    <property type="match status" value="1"/>
</dbReference>
<evidence type="ECO:0000256" key="5">
    <source>
        <dbReference type="ARBA" id="ARBA00022989"/>
    </source>
</evidence>
<evidence type="ECO:0000259" key="9">
    <source>
        <dbReference type="PROSITE" id="PS50262"/>
    </source>
</evidence>
<dbReference type="PANTHER" id="PTHR46061">
    <property type="entry name" value="THYROTROPIN-RELEASING HORMONE RECEPTOR"/>
    <property type="match status" value="1"/>
</dbReference>
<dbReference type="SUPFAM" id="SSF81321">
    <property type="entry name" value="Family A G protein-coupled receptor-like"/>
    <property type="match status" value="1"/>
</dbReference>
<evidence type="ECO:0000256" key="4">
    <source>
        <dbReference type="ARBA" id="ARBA00022692"/>
    </source>
</evidence>
<dbReference type="OrthoDB" id="10036964at2759"/>
<dbReference type="InterPro" id="IPR000276">
    <property type="entry name" value="GPCR_Rhodpsn"/>
</dbReference>
<feature type="transmembrane region" description="Helical" evidence="8">
    <location>
        <begin position="69"/>
        <end position="96"/>
    </location>
</feature>
<gene>
    <name evidence="10" type="primary">RvY_06273</name>
    <name evidence="10" type="synonym">RvY_06273.2</name>
    <name evidence="10" type="ORF">RvY_06273-2</name>
</gene>
<evidence type="ECO:0000313" key="11">
    <source>
        <dbReference type="Proteomes" id="UP000186922"/>
    </source>
</evidence>
<reference evidence="10 11" key="1">
    <citation type="journal article" date="2016" name="Nat. Commun.">
        <title>Extremotolerant tardigrade genome and improved radiotolerance of human cultured cells by tardigrade-unique protein.</title>
        <authorList>
            <person name="Hashimoto T."/>
            <person name="Horikawa D.D."/>
            <person name="Saito Y."/>
            <person name="Kuwahara H."/>
            <person name="Kozuka-Hata H."/>
            <person name="Shin-I T."/>
            <person name="Minakuchi Y."/>
            <person name="Ohishi K."/>
            <person name="Motoyama A."/>
            <person name="Aizu T."/>
            <person name="Enomoto A."/>
            <person name="Kondo K."/>
            <person name="Tanaka S."/>
            <person name="Hara Y."/>
            <person name="Koshikawa S."/>
            <person name="Sagara H."/>
            <person name="Miura T."/>
            <person name="Yokobori S."/>
            <person name="Miyagawa K."/>
            <person name="Suzuki Y."/>
            <person name="Kubo T."/>
            <person name="Oyama M."/>
            <person name="Kohara Y."/>
            <person name="Fujiyama A."/>
            <person name="Arakawa K."/>
            <person name="Katayama T."/>
            <person name="Toyoda A."/>
            <person name="Kunieda T."/>
        </authorList>
    </citation>
    <scope>NUCLEOTIDE SEQUENCE [LARGE SCALE GENOMIC DNA]</scope>
    <source>
        <strain evidence="10 11">YOKOZUNA-1</strain>
    </source>
</reference>
<dbReference type="InterPro" id="IPR002120">
    <property type="entry name" value="TRH_rcpt_1"/>
</dbReference>
<keyword evidence="11" id="KW-1185">Reference proteome</keyword>
<dbReference type="STRING" id="947166.A0A1D1UYJ0"/>
<feature type="transmembrane region" description="Helical" evidence="8">
    <location>
        <begin position="182"/>
        <end position="200"/>
    </location>
</feature>
<proteinExistence type="predicted"/>
<accession>A0A1D1UYJ0</accession>
<sequence length="258" mass="28825">MAAYTVERYIAVCRPLLAKQVCTLERTGRIIGCCWLAAALYCSPWFAMAQTHSDELSPELVQCQISVPASVYSIVFGTDLLLFYIVPLLIAIFAYWNIGRVMRSLPDRTASGRSQLSASSATSIRRKSASIRCFARRSHSGERLRAGGSGPRSIALISRTSIQSGITAQSTRPLSRRSVSQSLHILVATVLLFGVCWLPFRGLLVYNSVVEEPWLNLWYVLFTKCMIFLNCCVNPFLYTLLSKRFRSCFKTALKCAAR</sequence>
<dbReference type="GO" id="GO:0016020">
    <property type="term" value="C:membrane"/>
    <property type="evidence" value="ECO:0007669"/>
    <property type="project" value="UniProtKB-SubCell"/>
</dbReference>
<comment type="function">
    <text evidence="1">Receptor for thyrotropin-releasing hormone (TRH). Upon ligand binding, this G-protein-coupled receptor triggers activation of the phosphatidylinositol (IP3)-calcium-protein kinase C (PKC) pathway.</text>
</comment>
<dbReference type="Pfam" id="PF00001">
    <property type="entry name" value="7tm_1"/>
    <property type="match status" value="1"/>
</dbReference>